<evidence type="ECO:0000256" key="2">
    <source>
        <dbReference type="ARBA" id="ARBA00022692"/>
    </source>
</evidence>
<dbReference type="EMBL" id="GCES01051047">
    <property type="protein sequence ID" value="JAR35276.1"/>
    <property type="molecule type" value="Transcribed_RNA"/>
</dbReference>
<proteinExistence type="predicted"/>
<evidence type="ECO:0000256" key="5">
    <source>
        <dbReference type="SAM" id="Phobius"/>
    </source>
</evidence>
<dbReference type="PANTHER" id="PTHR16002:SF6">
    <property type="entry name" value="INSULIN-LIKE GROWTH FACTOR-BINDING PROTEIN 3 RECEPTOR"/>
    <property type="match status" value="1"/>
</dbReference>
<keyword evidence="4 5" id="KW-0472">Membrane</keyword>
<evidence type="ECO:0000259" key="6">
    <source>
        <dbReference type="Pfam" id="PF14940"/>
    </source>
</evidence>
<reference evidence="8" key="2">
    <citation type="submission" date="2025-05" db="UniProtKB">
        <authorList>
            <consortium name="Ensembl"/>
        </authorList>
    </citation>
    <scope>IDENTIFICATION</scope>
</reference>
<organism evidence="7">
    <name type="scientific">Fundulus heteroclitus</name>
    <name type="common">Killifish</name>
    <name type="synonym">Mummichog</name>
    <dbReference type="NCBI Taxonomy" id="8078"/>
    <lineage>
        <taxon>Eukaryota</taxon>
        <taxon>Metazoa</taxon>
        <taxon>Chordata</taxon>
        <taxon>Craniata</taxon>
        <taxon>Vertebrata</taxon>
        <taxon>Euteleostomi</taxon>
        <taxon>Actinopterygii</taxon>
        <taxon>Neopterygii</taxon>
        <taxon>Teleostei</taxon>
        <taxon>Neoteleostei</taxon>
        <taxon>Acanthomorphata</taxon>
        <taxon>Ovalentaria</taxon>
        <taxon>Atherinomorphae</taxon>
        <taxon>Cyprinodontiformes</taxon>
        <taxon>Fundulidae</taxon>
        <taxon>Fundulus</taxon>
    </lineage>
</organism>
<keyword evidence="2 5" id="KW-0812">Transmembrane</keyword>
<evidence type="ECO:0000256" key="1">
    <source>
        <dbReference type="ARBA" id="ARBA00004370"/>
    </source>
</evidence>
<protein>
    <submittedName>
        <fullName evidence="7 8">Transmembrane protein</fullName>
    </submittedName>
</protein>
<dbReference type="InterPro" id="IPR039587">
    <property type="entry name" value="TMEM248/TMEM219_dom"/>
</dbReference>
<evidence type="ECO:0000313" key="7">
    <source>
        <dbReference type="EMBL" id="JAR35276.1"/>
    </source>
</evidence>
<dbReference type="InterPro" id="IPR039493">
    <property type="entry name" value="TMEM248/TMEM219"/>
</dbReference>
<dbReference type="GeneTree" id="ENSGT00940000153883"/>
<dbReference type="Pfam" id="PF14940">
    <property type="entry name" value="TMEM219"/>
    <property type="match status" value="1"/>
</dbReference>
<feature type="transmembrane region" description="Helical" evidence="5">
    <location>
        <begin position="21"/>
        <end position="40"/>
    </location>
</feature>
<reference evidence="7" key="1">
    <citation type="submission" date="2015-01" db="EMBL/GenBank/DDBJ databases">
        <title>EvidentialGene: Evidence-directed Construction of Complete mRNA Transcriptomes without Genomes.</title>
        <authorList>
            <person name="Gilbert D.G."/>
        </authorList>
    </citation>
    <scope>NUCLEOTIDE SEQUENCE</scope>
</reference>
<evidence type="ECO:0000313" key="9">
    <source>
        <dbReference type="Proteomes" id="UP000265000"/>
    </source>
</evidence>
<keyword evidence="3 5" id="KW-1133">Transmembrane helix</keyword>
<feature type="transmembrane region" description="Helical" evidence="5">
    <location>
        <begin position="234"/>
        <end position="254"/>
    </location>
</feature>
<dbReference type="GO" id="GO:0016020">
    <property type="term" value="C:membrane"/>
    <property type="evidence" value="ECO:0007669"/>
    <property type="project" value="UniProtKB-SubCell"/>
</dbReference>
<dbReference type="GeneID" id="105927004"/>
<dbReference type="STRING" id="8078.ENSFHEP00000010527"/>
<accession>A0A146X1C6</accession>
<dbReference type="AlphaFoldDB" id="A0A146X1C6"/>
<dbReference type="Ensembl" id="ENSFHET00000017276.1">
    <property type="protein sequence ID" value="ENSFHEP00000010527.1"/>
    <property type="gene ID" value="ENSFHEG00000011851.1"/>
</dbReference>
<evidence type="ECO:0000256" key="3">
    <source>
        <dbReference type="ARBA" id="ARBA00022989"/>
    </source>
</evidence>
<dbReference type="PANTHER" id="PTHR16002">
    <property type="entry name" value="TRANSMEMBRANE PROTEIN 248-LIKE"/>
    <property type="match status" value="1"/>
</dbReference>
<keyword evidence="9" id="KW-1185">Reference proteome</keyword>
<sequence length="277" mass="30267">MSCWQRGSNVKEYVSQNPPGATFFLCLLTLALSFMVLSSYNYSHTLPNPDIAQDWNTLLSSFSQFHLCEKENASAAFYTSSIPPLSSTQKTDQKTLVNTTRHPSSVTVVQLHVPLTVTSSSASAMLKDIGLFTTLTASQLNLGDKEPVYLALQNLSEDSKHICLTISAPANILPLTLFHLECSASETNITNIPVEATKQLPASSQTCYSLHFKSDPALTVMLTLEEQRVAAQHLAEVAVCLLGVCLILCVAASLKNNVTRRDFLKVEDSQNEPLIES</sequence>
<feature type="domain" description="TMEM248/TMEM219" evidence="6">
    <location>
        <begin position="10"/>
        <end position="221"/>
    </location>
</feature>
<dbReference type="OrthoDB" id="8680674at2759"/>
<comment type="subcellular location">
    <subcellularLocation>
        <location evidence="1">Membrane</location>
    </subcellularLocation>
</comment>
<evidence type="ECO:0000313" key="8">
    <source>
        <dbReference type="Ensembl" id="ENSFHEP00000010527.1"/>
    </source>
</evidence>
<evidence type="ECO:0000256" key="4">
    <source>
        <dbReference type="ARBA" id="ARBA00023136"/>
    </source>
</evidence>
<name>A0A146X1C6_FUNHE</name>
<dbReference type="Proteomes" id="UP000265000">
    <property type="component" value="Unplaced"/>
</dbReference>